<dbReference type="Proteomes" id="UP000274909">
    <property type="component" value="Unassembled WGS sequence"/>
</dbReference>
<evidence type="ECO:0000313" key="2">
    <source>
        <dbReference type="Proteomes" id="UP000274909"/>
    </source>
</evidence>
<keyword evidence="2" id="KW-1185">Reference proteome</keyword>
<evidence type="ECO:0000313" key="1">
    <source>
        <dbReference type="EMBL" id="RUR01916.1"/>
    </source>
</evidence>
<gene>
    <name evidence="1" type="ORF">ELQ94_10775</name>
</gene>
<dbReference type="RefSeq" id="WP_127049927.1">
    <property type="nucleotide sequence ID" value="NZ_RZGZ01000002.1"/>
</dbReference>
<protein>
    <submittedName>
        <fullName evidence="1">Nuclear transport factor 2 family protein</fullName>
    </submittedName>
</protein>
<comment type="caution">
    <text evidence="1">The sequence shown here is derived from an EMBL/GenBank/DDBJ whole genome shotgun (WGS) entry which is preliminary data.</text>
</comment>
<dbReference type="SUPFAM" id="SSF54427">
    <property type="entry name" value="NTF2-like"/>
    <property type="match status" value="1"/>
</dbReference>
<organism evidence="1 2">
    <name type="scientific">Labedella endophytica</name>
    <dbReference type="NCBI Taxonomy" id="1523160"/>
    <lineage>
        <taxon>Bacteria</taxon>
        <taxon>Bacillati</taxon>
        <taxon>Actinomycetota</taxon>
        <taxon>Actinomycetes</taxon>
        <taxon>Micrococcales</taxon>
        <taxon>Microbacteriaceae</taxon>
        <taxon>Labedella</taxon>
    </lineage>
</organism>
<dbReference type="AlphaFoldDB" id="A0A433JUR6"/>
<dbReference type="OrthoDB" id="8684708at2"/>
<dbReference type="EMBL" id="RZGZ01000002">
    <property type="protein sequence ID" value="RUR01916.1"/>
    <property type="molecule type" value="Genomic_DNA"/>
</dbReference>
<name>A0A433JUR6_9MICO</name>
<reference evidence="1 2" key="1">
    <citation type="submission" date="2018-12" db="EMBL/GenBank/DDBJ databases">
        <authorList>
            <person name="Li F."/>
        </authorList>
    </citation>
    <scope>NUCLEOTIDE SEQUENCE [LARGE SCALE GENOMIC DNA]</scope>
    <source>
        <strain evidence="1 2">EGI 6500705</strain>
    </source>
</reference>
<dbReference type="InterPro" id="IPR032710">
    <property type="entry name" value="NTF2-like_dom_sf"/>
</dbReference>
<proteinExistence type="predicted"/>
<sequence length="111" mass="12044">MTTTHLSPTIALFFDLMEGPDKTRTIDLFAPGAVVTDDGRTYADREAILGWLGRTAGEFSYTSTLLAAEESDGVAMVDRLLEGDFPGGRVQLRYTFDLTPEGLVGELRIAA</sequence>
<accession>A0A433JUR6</accession>
<dbReference type="Gene3D" id="3.10.450.50">
    <property type="match status" value="1"/>
</dbReference>